<organism evidence="1 2">
    <name type="scientific">Sphingopyxis flava</name>
    <dbReference type="NCBI Taxonomy" id="1507287"/>
    <lineage>
        <taxon>Bacteria</taxon>
        <taxon>Pseudomonadati</taxon>
        <taxon>Pseudomonadota</taxon>
        <taxon>Alphaproteobacteria</taxon>
        <taxon>Sphingomonadales</taxon>
        <taxon>Sphingomonadaceae</taxon>
        <taxon>Sphingopyxis</taxon>
    </lineage>
</organism>
<dbReference type="EMBL" id="FUYP01000033">
    <property type="protein sequence ID" value="SKB94194.1"/>
    <property type="molecule type" value="Genomic_DNA"/>
</dbReference>
<evidence type="ECO:0000313" key="1">
    <source>
        <dbReference type="EMBL" id="SKB94194.1"/>
    </source>
</evidence>
<name>A0A1T5FDG6_9SPHN</name>
<sequence length="416" mass="44921">MMLRPCADGTRAGFARLAMLAAIAPGIGGDASAQVRQPELPLISSPWGEGMSPAEQAASAAKRPAFADANWNHEVCVVAYSFEGVPAEIARRRAALQHTHKENAAQAGERRRLAMLERQAAEHLPNIPKCKGQFYRPALASLCNFQAGDNRFCAQLSGPILPGVELVEDKAAFVRGLAWNKVGDLFSKDAAFAPVPWAASDDRGVDLSKQAESGIAYIAATNKAVKCGDGSPLRNNIGQWAFSVEMLRQPWSALDEAMAERSGELTAKTGMTAAIGRHAQIPRLHFQAFMFDILVESEAAKFGIEMRDGTHRELGVPASFAPIPDGAPAFYSSFASYRIHAALLPSADELRTMLDPDAAFLTASFAMRLEDGRIDGVTLRTPLTGIADAWKAMNAANLRAHRKIRKVEEAMERSLP</sequence>
<accession>A0A1T5FDG6</accession>
<evidence type="ECO:0000313" key="2">
    <source>
        <dbReference type="Proteomes" id="UP000190044"/>
    </source>
</evidence>
<keyword evidence="2" id="KW-1185">Reference proteome</keyword>
<gene>
    <name evidence="1" type="ORF">SAMN06295937_10337</name>
</gene>
<proteinExistence type="predicted"/>
<dbReference type="Proteomes" id="UP000190044">
    <property type="component" value="Unassembled WGS sequence"/>
</dbReference>
<dbReference type="AlphaFoldDB" id="A0A1T5FDG6"/>
<protein>
    <submittedName>
        <fullName evidence="1">Uncharacterized protein</fullName>
    </submittedName>
</protein>
<reference evidence="2" key="1">
    <citation type="submission" date="2017-02" db="EMBL/GenBank/DDBJ databases">
        <authorList>
            <person name="Varghese N."/>
            <person name="Submissions S."/>
        </authorList>
    </citation>
    <scope>NUCLEOTIDE SEQUENCE [LARGE SCALE GENOMIC DNA]</scope>
    <source>
        <strain evidence="2">R11H</strain>
    </source>
</reference>